<dbReference type="PANTHER" id="PTHR42794:SF1">
    <property type="entry name" value="HEMIN IMPORT ATP-BINDING PROTEIN HMUV"/>
    <property type="match status" value="1"/>
</dbReference>
<keyword evidence="4" id="KW-1185">Reference proteome</keyword>
<dbReference type="InterPro" id="IPR027417">
    <property type="entry name" value="P-loop_NTPase"/>
</dbReference>
<keyword evidence="2" id="KW-1278">Translocase</keyword>
<dbReference type="PANTHER" id="PTHR42794">
    <property type="entry name" value="HEMIN IMPORT ATP-BINDING PROTEIN HMUV"/>
    <property type="match status" value="1"/>
</dbReference>
<protein>
    <submittedName>
        <fullName evidence="3">ABC transporter ATP-binding protein</fullName>
    </submittedName>
</protein>
<keyword evidence="1" id="KW-0813">Transport</keyword>
<organism evidence="3 4">
    <name type="scientific">Desulfofundulus salinus</name>
    <dbReference type="NCBI Taxonomy" id="2419843"/>
    <lineage>
        <taxon>Bacteria</taxon>
        <taxon>Bacillati</taxon>
        <taxon>Bacillota</taxon>
        <taxon>Clostridia</taxon>
        <taxon>Eubacteriales</taxon>
        <taxon>Peptococcaceae</taxon>
        <taxon>Desulfofundulus</taxon>
    </lineage>
</organism>
<dbReference type="Proteomes" id="UP000271256">
    <property type="component" value="Unassembled WGS sequence"/>
</dbReference>
<evidence type="ECO:0000313" key="4">
    <source>
        <dbReference type="Proteomes" id="UP000271256"/>
    </source>
</evidence>
<proteinExistence type="predicted"/>
<dbReference type="Gene3D" id="3.40.50.300">
    <property type="entry name" value="P-loop containing nucleotide triphosphate hydrolases"/>
    <property type="match status" value="1"/>
</dbReference>
<dbReference type="SUPFAM" id="SSF52540">
    <property type="entry name" value="P-loop containing nucleoside triphosphate hydrolases"/>
    <property type="match status" value="1"/>
</dbReference>
<keyword evidence="3" id="KW-0067">ATP-binding</keyword>
<sequence>MTLTFQQPKVLLLDEPTSHLDLRNKVLTVEVLRSIASRGIIVITTEHDPNLASVLADRVLLMKNGKVISYGKVKDVLSRENLIRLYETDIEVFEKNGVRYVLPIISDLLSQ</sequence>
<dbReference type="GO" id="GO:0005524">
    <property type="term" value="F:ATP binding"/>
    <property type="evidence" value="ECO:0007669"/>
    <property type="project" value="UniProtKB-KW"/>
</dbReference>
<accession>A0A494WQR2</accession>
<dbReference type="AlphaFoldDB" id="A0A494WQR2"/>
<evidence type="ECO:0000256" key="1">
    <source>
        <dbReference type="ARBA" id="ARBA00022448"/>
    </source>
</evidence>
<dbReference type="RefSeq" id="WP_121452629.1">
    <property type="nucleotide sequence ID" value="NZ_RBWE01000004.1"/>
</dbReference>
<dbReference type="OrthoDB" id="9799337at2"/>
<name>A0A494WQR2_9FIRM</name>
<keyword evidence="3" id="KW-0547">Nucleotide-binding</keyword>
<dbReference type="EMBL" id="RBWE01000004">
    <property type="protein sequence ID" value="RKO65489.1"/>
    <property type="molecule type" value="Genomic_DNA"/>
</dbReference>
<evidence type="ECO:0000256" key="2">
    <source>
        <dbReference type="ARBA" id="ARBA00022967"/>
    </source>
</evidence>
<comment type="caution">
    <text evidence="3">The sequence shown here is derived from an EMBL/GenBank/DDBJ whole genome shotgun (WGS) entry which is preliminary data.</text>
</comment>
<gene>
    <name evidence="3" type="ORF">D7024_14500</name>
</gene>
<evidence type="ECO:0000313" key="3">
    <source>
        <dbReference type="EMBL" id="RKO65489.1"/>
    </source>
</evidence>
<reference evidence="3 4" key="1">
    <citation type="submission" date="2018-10" db="EMBL/GenBank/DDBJ databases">
        <authorList>
            <person name="Grouzdev D.S."/>
            <person name="Krutkina M.S."/>
            <person name="Tourova T.P."/>
            <person name="Nazina T.N."/>
        </authorList>
    </citation>
    <scope>NUCLEOTIDE SEQUENCE [LARGE SCALE GENOMIC DNA]</scope>
    <source>
        <strain evidence="3 4">435</strain>
    </source>
</reference>